<evidence type="ECO:0000313" key="3">
    <source>
        <dbReference type="Proteomes" id="UP001299608"/>
    </source>
</evidence>
<dbReference type="EMBL" id="JAKNGE010000026">
    <property type="protein sequence ID" value="MCG4747574.1"/>
    <property type="molecule type" value="Genomic_DNA"/>
</dbReference>
<accession>A0AAW5BXM2</accession>
<gene>
    <name evidence="2" type="ORF">L0N08_19275</name>
</gene>
<dbReference type="Proteomes" id="UP001299608">
    <property type="component" value="Unassembled WGS sequence"/>
</dbReference>
<proteinExistence type="predicted"/>
<sequence>MAVGSIVDYLNSRKQDSSYNNRKKLANQYGINNYSGTAAQNTSLLKAMQGSGSPPASSTNNNTANGDNVTITPVSSSSQGSPATNYLTGYQYQKYTPSNKVTNYADKLADLEDNKPGDYVSKYDSTIDDLIDSILNREQFDPNSVYDTDLYKNYREQYMQQGNKAMRDTIGNISGMTGGYGSTYATAAGQQAYDNYLSQLGDKTLDIYDRVYQQYLNEGQELYNRLGMVNNQDSIDYGRYRDTVNDYYNDLNYYAGRYDSSYAQDFGEYQYNQDAMRWAEEYAYQKTQDALAQQNWQTQFDYQKEQDALQYALQQQQLALSASKARSGGSGGSSKKANSTNTYITKAKNMLSGTDGSDTHKYQSRTVSNYLKNQYGLSAEEAEYITSQASADLRKSSEGNTDKYYGYAAAYAKEHDADEDEMLDYLNRYYENNKISAEEADEIWRRLGLD</sequence>
<dbReference type="RefSeq" id="WP_235957953.1">
    <property type="nucleotide sequence ID" value="NZ_JAAITT010000052.1"/>
</dbReference>
<comment type="caution">
    <text evidence="2">The sequence shown here is derived from an EMBL/GenBank/DDBJ whole genome shotgun (WGS) entry which is preliminary data.</text>
</comment>
<evidence type="ECO:0000313" key="2">
    <source>
        <dbReference type="EMBL" id="MCG4747574.1"/>
    </source>
</evidence>
<organism evidence="2 3">
    <name type="scientific">Enterocloster aldenensis</name>
    <dbReference type="NCBI Taxonomy" id="358742"/>
    <lineage>
        <taxon>Bacteria</taxon>
        <taxon>Bacillati</taxon>
        <taxon>Bacillota</taxon>
        <taxon>Clostridia</taxon>
        <taxon>Lachnospirales</taxon>
        <taxon>Lachnospiraceae</taxon>
        <taxon>Enterocloster</taxon>
    </lineage>
</organism>
<evidence type="ECO:0000256" key="1">
    <source>
        <dbReference type="SAM" id="MobiDB-lite"/>
    </source>
</evidence>
<reference evidence="2" key="1">
    <citation type="submission" date="2022-01" db="EMBL/GenBank/DDBJ databases">
        <title>Collection of gut derived symbiotic bacterial strains cultured from healthy donors.</title>
        <authorList>
            <person name="Lin H."/>
            <person name="Kohout C."/>
            <person name="Waligurski E."/>
            <person name="Pamer E.G."/>
        </authorList>
    </citation>
    <scope>NUCLEOTIDE SEQUENCE</scope>
    <source>
        <strain evidence="2">DFI.6.55</strain>
    </source>
</reference>
<dbReference type="AlphaFoldDB" id="A0AAW5BXM2"/>
<name>A0AAW5BXM2_9FIRM</name>
<dbReference type="SUPFAM" id="SSF158634">
    <property type="entry name" value="RPA2825-like"/>
    <property type="match status" value="1"/>
</dbReference>
<feature type="region of interest" description="Disordered" evidence="1">
    <location>
        <begin position="47"/>
        <end position="82"/>
    </location>
</feature>
<protein>
    <submittedName>
        <fullName evidence="2">Uncharacterized protein</fullName>
    </submittedName>
</protein>